<dbReference type="InterPro" id="IPR042185">
    <property type="entry name" value="Serpin_sf_2"/>
</dbReference>
<evidence type="ECO:0000313" key="10">
    <source>
        <dbReference type="EMBL" id="KAK8766494.1"/>
    </source>
</evidence>
<dbReference type="SMART" id="SM00093">
    <property type="entry name" value="SERPIN"/>
    <property type="match status" value="1"/>
</dbReference>
<accession>A0AAQ4DVK4</accession>
<dbReference type="Proteomes" id="UP001321473">
    <property type="component" value="Unassembled WGS sequence"/>
</dbReference>
<evidence type="ECO:0000256" key="7">
    <source>
        <dbReference type="RuleBase" id="RU000411"/>
    </source>
</evidence>
<dbReference type="PANTHER" id="PTHR11461">
    <property type="entry name" value="SERINE PROTEASE INHIBITOR, SERPIN"/>
    <property type="match status" value="1"/>
</dbReference>
<feature type="domain" description="Serpin" evidence="9">
    <location>
        <begin position="145"/>
        <end position="524"/>
    </location>
</feature>
<keyword evidence="11" id="KW-1185">Reference proteome</keyword>
<dbReference type="CDD" id="cd00172">
    <property type="entry name" value="serpin"/>
    <property type="match status" value="1"/>
</dbReference>
<evidence type="ECO:0000313" key="11">
    <source>
        <dbReference type="Proteomes" id="UP001321473"/>
    </source>
</evidence>
<evidence type="ECO:0000256" key="5">
    <source>
        <dbReference type="ARBA" id="ARBA00022900"/>
    </source>
</evidence>
<dbReference type="SUPFAM" id="SSF56574">
    <property type="entry name" value="Serpins"/>
    <property type="match status" value="1"/>
</dbReference>
<evidence type="ECO:0000256" key="6">
    <source>
        <dbReference type="ARBA" id="ARBA00023180"/>
    </source>
</evidence>
<dbReference type="InterPro" id="IPR042178">
    <property type="entry name" value="Serpin_sf_1"/>
</dbReference>
<dbReference type="Gene3D" id="3.30.497.10">
    <property type="entry name" value="Antithrombin, subunit I, domain 2"/>
    <property type="match status" value="1"/>
</dbReference>
<evidence type="ECO:0000256" key="1">
    <source>
        <dbReference type="ARBA" id="ARBA00004613"/>
    </source>
</evidence>
<comment type="caution">
    <text evidence="10">The sequence shown here is derived from an EMBL/GenBank/DDBJ whole genome shotgun (WGS) entry which is preliminary data.</text>
</comment>
<dbReference type="PROSITE" id="PS00284">
    <property type="entry name" value="SERPIN"/>
    <property type="match status" value="1"/>
</dbReference>
<proteinExistence type="inferred from homology"/>
<reference evidence="10 11" key="1">
    <citation type="journal article" date="2023" name="Arcadia Sci">
        <title>De novo assembly of a long-read Amblyomma americanum tick genome.</title>
        <authorList>
            <person name="Chou S."/>
            <person name="Poskanzer K.E."/>
            <person name="Rollins M."/>
            <person name="Thuy-Boun P.S."/>
        </authorList>
    </citation>
    <scope>NUCLEOTIDE SEQUENCE [LARGE SCALE GENOMIC DNA]</scope>
    <source>
        <strain evidence="10">F_SG_1</strain>
        <tissue evidence="10">Salivary glands</tissue>
    </source>
</reference>
<protein>
    <recommendedName>
        <fullName evidence="9">Serpin domain-containing protein</fullName>
    </recommendedName>
</protein>
<evidence type="ECO:0000259" key="9">
    <source>
        <dbReference type="SMART" id="SM00093"/>
    </source>
</evidence>
<keyword evidence="3" id="KW-0964">Secreted</keyword>
<keyword evidence="5" id="KW-0722">Serine protease inhibitor</keyword>
<evidence type="ECO:0000256" key="8">
    <source>
        <dbReference type="SAM" id="MobiDB-lite"/>
    </source>
</evidence>
<organism evidence="10 11">
    <name type="scientific">Amblyomma americanum</name>
    <name type="common">Lone star tick</name>
    <dbReference type="NCBI Taxonomy" id="6943"/>
    <lineage>
        <taxon>Eukaryota</taxon>
        <taxon>Metazoa</taxon>
        <taxon>Ecdysozoa</taxon>
        <taxon>Arthropoda</taxon>
        <taxon>Chelicerata</taxon>
        <taxon>Arachnida</taxon>
        <taxon>Acari</taxon>
        <taxon>Parasitiformes</taxon>
        <taxon>Ixodida</taxon>
        <taxon>Ixodoidea</taxon>
        <taxon>Ixodidae</taxon>
        <taxon>Amblyomminae</taxon>
        <taxon>Amblyomma</taxon>
    </lineage>
</organism>
<keyword evidence="4" id="KW-0646">Protease inhibitor</keyword>
<comment type="subcellular location">
    <subcellularLocation>
        <location evidence="1">Secreted</location>
    </subcellularLocation>
</comment>
<dbReference type="InterPro" id="IPR023795">
    <property type="entry name" value="Serpin_CS"/>
</dbReference>
<dbReference type="GO" id="GO:0004867">
    <property type="term" value="F:serine-type endopeptidase inhibitor activity"/>
    <property type="evidence" value="ECO:0007669"/>
    <property type="project" value="UniProtKB-KW"/>
</dbReference>
<dbReference type="AlphaFoldDB" id="A0AAQ4DVK4"/>
<dbReference type="PANTHER" id="PTHR11461:SF211">
    <property type="entry name" value="GH10112P-RELATED"/>
    <property type="match status" value="1"/>
</dbReference>
<dbReference type="GO" id="GO:0005615">
    <property type="term" value="C:extracellular space"/>
    <property type="evidence" value="ECO:0007669"/>
    <property type="project" value="InterPro"/>
</dbReference>
<evidence type="ECO:0000256" key="3">
    <source>
        <dbReference type="ARBA" id="ARBA00022525"/>
    </source>
</evidence>
<evidence type="ECO:0000256" key="4">
    <source>
        <dbReference type="ARBA" id="ARBA00022690"/>
    </source>
</evidence>
<dbReference type="InterPro" id="IPR023796">
    <property type="entry name" value="Serpin_dom"/>
</dbReference>
<comment type="similarity">
    <text evidence="2 7">Belongs to the serpin family.</text>
</comment>
<feature type="compositionally biased region" description="Low complexity" evidence="8">
    <location>
        <begin position="57"/>
        <end position="111"/>
    </location>
</feature>
<dbReference type="EMBL" id="JARKHS020026287">
    <property type="protein sequence ID" value="KAK8766494.1"/>
    <property type="molecule type" value="Genomic_DNA"/>
</dbReference>
<gene>
    <name evidence="10" type="ORF">V5799_006719</name>
</gene>
<evidence type="ECO:0000256" key="2">
    <source>
        <dbReference type="ARBA" id="ARBA00009500"/>
    </source>
</evidence>
<keyword evidence="6" id="KW-0325">Glycoprotein</keyword>
<dbReference type="Pfam" id="PF00079">
    <property type="entry name" value="Serpin"/>
    <property type="match status" value="1"/>
</dbReference>
<sequence length="525" mass="57483">MRVLSARVFRSEEAEESLVASVLHRCAVHAVNLASPWTDWEALLSFRPAEDEEKDSQPSFSVPSTSDSSETSSSSSAAAAVSYASEPSGSSPATSSRSCCQTSSTPTSGSSEFDNSDHSTDSDLLDVYSFDMAPEMAGPLLQLPVDLYRQMRLSSNQGNLVLSPWLVACTLAMVHYAARGETAAKLARLLHASYWNCHKGALLERLARWSRDLPCSNSISSPRYVRDGLRLTAYACLYHAENIKLTDEYAAAMDKLSVHGHRKDFAFSAEQCRLSMDAFVRASTSYSIAEPGQALACQDVNVDSKLVFVSLLRQEVRWWRRFDRAPWGTFHETRDRSSTVAMMTQTAPYPVAECAELGASLVELPFECPFQSLIILLPNDVDGLANIEETLSAPKILHYLGTLREQGDVQVTLPRFSVACVTDLKRLLVAMGEGDAFSETADLTSLCEGAHTDVALSSAKHFASFEVGRMGPPAPLMGESGLADSTTALCDQEPRKVLVDRPFLFFVVNREPDMVFLLGSVTRIQ</sequence>
<feature type="region of interest" description="Disordered" evidence="8">
    <location>
        <begin position="49"/>
        <end position="119"/>
    </location>
</feature>
<dbReference type="InterPro" id="IPR000215">
    <property type="entry name" value="Serpin_fam"/>
</dbReference>
<name>A0AAQ4DVK4_AMBAM</name>
<dbReference type="Gene3D" id="2.30.39.10">
    <property type="entry name" value="Alpha-1-antitrypsin, domain 1"/>
    <property type="match status" value="1"/>
</dbReference>
<dbReference type="InterPro" id="IPR036186">
    <property type="entry name" value="Serpin_sf"/>
</dbReference>